<gene>
    <name evidence="1" type="ORF">N8T08_010837</name>
</gene>
<proteinExistence type="predicted"/>
<dbReference type="EMBL" id="JAOPJF010000009">
    <property type="protein sequence ID" value="KAK1148192.1"/>
    <property type="molecule type" value="Genomic_DNA"/>
</dbReference>
<evidence type="ECO:0000313" key="2">
    <source>
        <dbReference type="Proteomes" id="UP001177260"/>
    </source>
</evidence>
<name>A0ACC3BD16_9EURO</name>
<organism evidence="1 2">
    <name type="scientific">Aspergillus melleus</name>
    <dbReference type="NCBI Taxonomy" id="138277"/>
    <lineage>
        <taxon>Eukaryota</taxon>
        <taxon>Fungi</taxon>
        <taxon>Dikarya</taxon>
        <taxon>Ascomycota</taxon>
        <taxon>Pezizomycotina</taxon>
        <taxon>Eurotiomycetes</taxon>
        <taxon>Eurotiomycetidae</taxon>
        <taxon>Eurotiales</taxon>
        <taxon>Aspergillaceae</taxon>
        <taxon>Aspergillus</taxon>
        <taxon>Aspergillus subgen. Circumdati</taxon>
    </lineage>
</organism>
<reference evidence="1 2" key="1">
    <citation type="journal article" date="2023" name="ACS Omega">
        <title>Identification of the Neoaspergillic Acid Biosynthesis Gene Cluster by Establishing an In Vitro CRISPR-Ribonucleoprotein Genetic System in Aspergillus melleus.</title>
        <authorList>
            <person name="Yuan B."/>
            <person name="Grau M.F."/>
            <person name="Murata R.M."/>
            <person name="Torok T."/>
            <person name="Venkateswaran K."/>
            <person name="Stajich J.E."/>
            <person name="Wang C.C.C."/>
        </authorList>
    </citation>
    <scope>NUCLEOTIDE SEQUENCE [LARGE SCALE GENOMIC DNA]</scope>
    <source>
        <strain evidence="1 2">IMV 1140</strain>
    </source>
</reference>
<accession>A0ACC3BD16</accession>
<comment type="caution">
    <text evidence="1">The sequence shown here is derived from an EMBL/GenBank/DDBJ whole genome shotgun (WGS) entry which is preliminary data.</text>
</comment>
<dbReference type="Proteomes" id="UP001177260">
    <property type="component" value="Unassembled WGS sequence"/>
</dbReference>
<keyword evidence="2" id="KW-1185">Reference proteome</keyword>
<sequence length="401" mass="46380">MGSIRDGVKIFEQCENDPWQRCDTDLHNALTGLSREDSTRLIFTSSNPLEGHIPNTFPEGFSSIINDDLNGSFFCDYIASDDDDDQIIRHVKKVLKPNIYEWVQATLLIDWTMADNRQTVLVLNLPEQQQLQMQHKLPQIKARVNPFRWHMEFSSTLITLYDASIWSLRDLVRNQHELKTQKARDKPNPPPPNFPHLHDIGRHIFHSTETLEIAENTVKNIVAEQTRWREEFPDSRQKGRGVYLHTQQRLYSLAKQMHSLKTRSRSLTERLHNEINLAFNIVSQRYGRDAQSDSAMMKTVGVVSLVYLPGTFVSLTGAKGLFGTNFFDFAPGDDSDWKTASTFWMYWAVTIPLTLVTVVIWALWHWRVLLKEYWGGWQEKRRKCKRGGEVVVDGQVKGVPV</sequence>
<protein>
    <submittedName>
        <fullName evidence="1">Uncharacterized protein</fullName>
    </submittedName>
</protein>
<evidence type="ECO:0000313" key="1">
    <source>
        <dbReference type="EMBL" id="KAK1148192.1"/>
    </source>
</evidence>